<proteinExistence type="predicted"/>
<dbReference type="GeneID" id="26658596"/>
<dbReference type="SUPFAM" id="SSF46785">
    <property type="entry name" value="Winged helix' DNA-binding domain"/>
    <property type="match status" value="1"/>
</dbReference>
<accession>A0A0U5H186</accession>
<dbReference type="InterPro" id="IPR011991">
    <property type="entry name" value="ArsR-like_HTH"/>
</dbReference>
<evidence type="ECO:0000313" key="4">
    <source>
        <dbReference type="Proteomes" id="UP000066737"/>
    </source>
</evidence>
<dbReference type="OrthoDB" id="8482at2157"/>
<feature type="domain" description="DUF7351" evidence="2">
    <location>
        <begin position="118"/>
        <end position="293"/>
    </location>
</feature>
<dbReference type="Pfam" id="PF24038">
    <property type="entry name" value="DUF7347"/>
    <property type="match status" value="1"/>
</dbReference>
<dbReference type="Proteomes" id="UP000066737">
    <property type="component" value="Chromosome I"/>
</dbReference>
<dbReference type="Gene3D" id="1.10.10.10">
    <property type="entry name" value="Winged helix-like DNA-binding domain superfamily/Winged helix DNA-binding domain"/>
    <property type="match status" value="1"/>
</dbReference>
<evidence type="ECO:0000259" key="1">
    <source>
        <dbReference type="Pfam" id="PF24038"/>
    </source>
</evidence>
<dbReference type="Pfam" id="PF24042">
    <property type="entry name" value="DUF7351"/>
    <property type="match status" value="1"/>
</dbReference>
<dbReference type="InterPro" id="IPR055771">
    <property type="entry name" value="DUF7347"/>
</dbReference>
<sequence length="313" mass="34193">MSGSDTPLDGAPLDPDGSLDDSLPPAEAFALLGNETRITILQELWLAPDQPVAFSDLRKRVGMKDSAQFNYHLSKLTDHFVRQVEGGYEFQYAGEKVVRAILAGTFTERVELEFPVTGECFDCGGSLEAAYADERLTVRCADCESVYGRYAFPPGGLRDRSTTEIEAAFDQRVRHLHCLAADGVCPECGGRVDTNVVPDDEDALGLDVRVDHTCRQCQHTITSPVGLSLLDNSAVVAFHADHGVELDTRKHWTLPWCVTDASTTYDADPTRVTVTIVLDDEAMDVTLDGDLRVVDTERRRAANGDDAGRVSAD</sequence>
<dbReference type="STRING" id="1407499.HHUB_1925"/>
<dbReference type="KEGG" id="hhb:Hhub_1925"/>
<evidence type="ECO:0000259" key="2">
    <source>
        <dbReference type="Pfam" id="PF24042"/>
    </source>
</evidence>
<reference evidence="4" key="1">
    <citation type="journal article" date="2016" name="Environ. Microbiol.">
        <title>The complete genome of a viable archaeum isolated from 123-million-year-old rock salt.</title>
        <authorList>
            <person name="Jaakkola S.T."/>
            <person name="Pfeiffer F."/>
            <person name="Ravantti J.J."/>
            <person name="Guo Q."/>
            <person name="Liu Y."/>
            <person name="Chen X."/>
            <person name="Ma H."/>
            <person name="Yang C."/>
            <person name="Oksanen H.M."/>
            <person name="Bamford D.H."/>
        </authorList>
    </citation>
    <scope>NUCLEOTIDE SEQUENCE</scope>
    <source>
        <strain evidence="4">JI20-1</strain>
    </source>
</reference>
<dbReference type="EMBL" id="LN831302">
    <property type="protein sequence ID" value="CQH53107.1"/>
    <property type="molecule type" value="Genomic_DNA"/>
</dbReference>
<organism evidence="3 4">
    <name type="scientific">Halobacterium hubeiense</name>
    <dbReference type="NCBI Taxonomy" id="1407499"/>
    <lineage>
        <taxon>Archaea</taxon>
        <taxon>Methanobacteriati</taxon>
        <taxon>Methanobacteriota</taxon>
        <taxon>Stenosarchaea group</taxon>
        <taxon>Halobacteria</taxon>
        <taxon>Halobacteriales</taxon>
        <taxon>Halobacteriaceae</taxon>
        <taxon>Halobacterium</taxon>
    </lineage>
</organism>
<evidence type="ECO:0000313" key="3">
    <source>
        <dbReference type="EMBL" id="CQH53107.1"/>
    </source>
</evidence>
<dbReference type="AlphaFoldDB" id="A0A0U5H186"/>
<feature type="domain" description="DUF7347" evidence="1">
    <location>
        <begin position="25"/>
        <end position="101"/>
    </location>
</feature>
<keyword evidence="4" id="KW-1185">Reference proteome</keyword>
<name>A0A0U5H186_9EURY</name>
<dbReference type="RefSeq" id="WP_059056387.1">
    <property type="nucleotide sequence ID" value="NZ_CEML01000002.1"/>
</dbReference>
<dbReference type="InterPro" id="IPR036388">
    <property type="entry name" value="WH-like_DNA-bd_sf"/>
</dbReference>
<dbReference type="InterPro" id="IPR036390">
    <property type="entry name" value="WH_DNA-bd_sf"/>
</dbReference>
<protein>
    <submittedName>
        <fullName evidence="3">HTH domain protein</fullName>
    </submittedName>
</protein>
<gene>
    <name evidence="3" type="ORF">HHUB_1925</name>
</gene>
<dbReference type="InterPro" id="IPR055775">
    <property type="entry name" value="DUF7351"/>
</dbReference>
<dbReference type="CDD" id="cd00090">
    <property type="entry name" value="HTH_ARSR"/>
    <property type="match status" value="1"/>
</dbReference>